<accession>A0ABW5V5I9</accession>
<evidence type="ECO:0000256" key="2">
    <source>
        <dbReference type="ARBA" id="ARBA00022723"/>
    </source>
</evidence>
<feature type="domain" description="Iron-binding zinc finger CDGSH type" evidence="5">
    <location>
        <begin position="19"/>
        <end position="61"/>
    </location>
</feature>
<dbReference type="SMART" id="SM00704">
    <property type="entry name" value="ZnF_CDGSH"/>
    <property type="match status" value="1"/>
</dbReference>
<keyword evidence="3" id="KW-0408">Iron</keyword>
<dbReference type="Proteomes" id="UP001597502">
    <property type="component" value="Unassembled WGS sequence"/>
</dbReference>
<evidence type="ECO:0000256" key="1">
    <source>
        <dbReference type="ARBA" id="ARBA00022714"/>
    </source>
</evidence>
<evidence type="ECO:0000256" key="3">
    <source>
        <dbReference type="ARBA" id="ARBA00023004"/>
    </source>
</evidence>
<evidence type="ECO:0000259" key="5">
    <source>
        <dbReference type="SMART" id="SM00704"/>
    </source>
</evidence>
<dbReference type="InterPro" id="IPR018967">
    <property type="entry name" value="FeS-contain_CDGSH-typ"/>
</dbReference>
<name>A0ABW5V5I9_9BACI</name>
<keyword evidence="1" id="KW-0001">2Fe-2S</keyword>
<organism evidence="6 7">
    <name type="scientific">Lentibacillus juripiscarius</name>
    <dbReference type="NCBI Taxonomy" id="257446"/>
    <lineage>
        <taxon>Bacteria</taxon>
        <taxon>Bacillati</taxon>
        <taxon>Bacillota</taxon>
        <taxon>Bacilli</taxon>
        <taxon>Bacillales</taxon>
        <taxon>Bacillaceae</taxon>
        <taxon>Lentibacillus</taxon>
    </lineage>
</organism>
<sequence>MSDNAQIKVNDNGPYLVKGNVEMVDAEGNVFETKKAFSLCRCGHSSNKPFCDGTHKKIDFESEPRAE</sequence>
<evidence type="ECO:0000313" key="6">
    <source>
        <dbReference type="EMBL" id="MFD2761262.1"/>
    </source>
</evidence>
<dbReference type="Pfam" id="PF09360">
    <property type="entry name" value="zf-CDGSH"/>
    <property type="match status" value="1"/>
</dbReference>
<keyword evidence="7" id="KW-1185">Reference proteome</keyword>
<dbReference type="RefSeq" id="WP_382393591.1">
    <property type="nucleotide sequence ID" value="NZ_JBHUNA010000021.1"/>
</dbReference>
<keyword evidence="4" id="KW-0411">Iron-sulfur</keyword>
<dbReference type="InterPro" id="IPR042216">
    <property type="entry name" value="MitoNEET_CISD"/>
</dbReference>
<comment type="caution">
    <text evidence="6">The sequence shown here is derived from an EMBL/GenBank/DDBJ whole genome shotgun (WGS) entry which is preliminary data.</text>
</comment>
<dbReference type="Gene3D" id="3.40.5.90">
    <property type="entry name" value="CDGSH iron-sulfur domain, mitoNEET-type"/>
    <property type="match status" value="1"/>
</dbReference>
<evidence type="ECO:0000256" key="4">
    <source>
        <dbReference type="ARBA" id="ARBA00023014"/>
    </source>
</evidence>
<reference evidence="7" key="1">
    <citation type="journal article" date="2019" name="Int. J. Syst. Evol. Microbiol.">
        <title>The Global Catalogue of Microorganisms (GCM) 10K type strain sequencing project: providing services to taxonomists for standard genome sequencing and annotation.</title>
        <authorList>
            <consortium name="The Broad Institute Genomics Platform"/>
            <consortium name="The Broad Institute Genome Sequencing Center for Infectious Disease"/>
            <person name="Wu L."/>
            <person name="Ma J."/>
        </authorList>
    </citation>
    <scope>NUCLEOTIDE SEQUENCE [LARGE SCALE GENOMIC DNA]</scope>
    <source>
        <strain evidence="7">TISTR 1535</strain>
    </source>
</reference>
<gene>
    <name evidence="6" type="ORF">ACFSUO_09795</name>
</gene>
<keyword evidence="2" id="KW-0479">Metal-binding</keyword>
<dbReference type="EMBL" id="JBHUNA010000021">
    <property type="protein sequence ID" value="MFD2761262.1"/>
    <property type="molecule type" value="Genomic_DNA"/>
</dbReference>
<proteinExistence type="predicted"/>
<evidence type="ECO:0000313" key="7">
    <source>
        <dbReference type="Proteomes" id="UP001597502"/>
    </source>
</evidence>
<protein>
    <submittedName>
        <fullName evidence="6">CDGSH iron-sulfur domain-containing protein</fullName>
    </submittedName>
</protein>